<keyword evidence="2" id="KW-1133">Transmembrane helix</keyword>
<evidence type="ECO:0000313" key="4">
    <source>
        <dbReference type="Proteomes" id="UP000464787"/>
    </source>
</evidence>
<feature type="region of interest" description="Disordered" evidence="1">
    <location>
        <begin position="1"/>
        <end position="31"/>
    </location>
</feature>
<dbReference type="EMBL" id="CP047650">
    <property type="protein sequence ID" value="QHI98784.1"/>
    <property type="molecule type" value="Genomic_DNA"/>
</dbReference>
<dbReference type="RefSeq" id="WP_160552301.1">
    <property type="nucleotide sequence ID" value="NZ_CP047650.1"/>
</dbReference>
<gene>
    <name evidence="3" type="ORF">GT347_12760</name>
</gene>
<dbReference type="AlphaFoldDB" id="A0A857J4A7"/>
<protein>
    <submittedName>
        <fullName evidence="3">Uncharacterized protein</fullName>
    </submittedName>
</protein>
<sequence length="79" mass="8453">MDPVFDTSPGQPNRHAPVSAPPPGATSGPVNRPLWAAVGVLTVAVAALGAPCCGKTYIATMLRSLSRWLRRRAIHRPRR</sequence>
<accession>A0A857J4A7</accession>
<keyword evidence="4" id="KW-1185">Reference proteome</keyword>
<feature type="transmembrane region" description="Helical" evidence="2">
    <location>
        <begin position="34"/>
        <end position="62"/>
    </location>
</feature>
<evidence type="ECO:0000313" key="3">
    <source>
        <dbReference type="EMBL" id="QHI98784.1"/>
    </source>
</evidence>
<organism evidence="3 4">
    <name type="scientific">Xylophilus rhododendri</name>
    <dbReference type="NCBI Taxonomy" id="2697032"/>
    <lineage>
        <taxon>Bacteria</taxon>
        <taxon>Pseudomonadati</taxon>
        <taxon>Pseudomonadota</taxon>
        <taxon>Betaproteobacteria</taxon>
        <taxon>Burkholderiales</taxon>
        <taxon>Xylophilus</taxon>
    </lineage>
</organism>
<proteinExistence type="predicted"/>
<evidence type="ECO:0000256" key="1">
    <source>
        <dbReference type="SAM" id="MobiDB-lite"/>
    </source>
</evidence>
<keyword evidence="2" id="KW-0472">Membrane</keyword>
<keyword evidence="2" id="KW-0812">Transmembrane</keyword>
<dbReference type="KEGG" id="xyk:GT347_12760"/>
<dbReference type="Proteomes" id="UP000464787">
    <property type="component" value="Chromosome"/>
</dbReference>
<name>A0A857J4A7_9BURK</name>
<reference evidence="3 4" key="1">
    <citation type="submission" date="2020-01" db="EMBL/GenBank/DDBJ databases">
        <title>Genome sequencing of strain KACC 21265.</title>
        <authorList>
            <person name="Heo J."/>
            <person name="Kim S.-J."/>
            <person name="Kim J.-S."/>
            <person name="Hong S.-B."/>
            <person name="Kwon S.-W."/>
        </authorList>
    </citation>
    <scope>NUCLEOTIDE SEQUENCE [LARGE SCALE GENOMIC DNA]</scope>
    <source>
        <strain evidence="3 4">KACC 21265</strain>
    </source>
</reference>
<evidence type="ECO:0000256" key="2">
    <source>
        <dbReference type="SAM" id="Phobius"/>
    </source>
</evidence>